<dbReference type="Proteomes" id="UP001165289">
    <property type="component" value="Unassembled WGS sequence"/>
</dbReference>
<proteinExistence type="predicted"/>
<dbReference type="SUPFAM" id="SSF53300">
    <property type="entry name" value="vWA-like"/>
    <property type="match status" value="1"/>
</dbReference>
<dbReference type="Pfam" id="PF00092">
    <property type="entry name" value="VWA"/>
    <property type="match status" value="1"/>
</dbReference>
<gene>
    <name evidence="2" type="ORF">LOD99_3395</name>
</gene>
<dbReference type="AlphaFoldDB" id="A0AAV7JYC7"/>
<comment type="caution">
    <text evidence="2">The sequence shown here is derived from an EMBL/GenBank/DDBJ whole genome shotgun (WGS) entry which is preliminary data.</text>
</comment>
<protein>
    <recommendedName>
        <fullName evidence="1">VWFA domain-containing protein</fullName>
    </recommendedName>
</protein>
<dbReference type="PROSITE" id="PS50234">
    <property type="entry name" value="VWFA"/>
    <property type="match status" value="1"/>
</dbReference>
<feature type="domain" description="VWFA" evidence="1">
    <location>
        <begin position="51"/>
        <end position="228"/>
    </location>
</feature>
<dbReference type="Gene3D" id="3.40.50.410">
    <property type="entry name" value="von Willebrand factor, type A domain"/>
    <property type="match status" value="1"/>
</dbReference>
<name>A0AAV7JYC7_9METZ</name>
<reference evidence="2 3" key="1">
    <citation type="journal article" date="2023" name="BMC Biol.">
        <title>The compact genome of the sponge Oopsacas minuta (Hexactinellida) is lacking key metazoan core genes.</title>
        <authorList>
            <person name="Santini S."/>
            <person name="Schenkelaars Q."/>
            <person name="Jourda C."/>
            <person name="Duchesne M."/>
            <person name="Belahbib H."/>
            <person name="Rocher C."/>
            <person name="Selva M."/>
            <person name="Riesgo A."/>
            <person name="Vervoort M."/>
            <person name="Leys S.P."/>
            <person name="Kodjabachian L."/>
            <person name="Le Bivic A."/>
            <person name="Borchiellini C."/>
            <person name="Claverie J.M."/>
            <person name="Renard E."/>
        </authorList>
    </citation>
    <scope>NUCLEOTIDE SEQUENCE [LARGE SCALE GENOMIC DNA]</scope>
    <source>
        <strain evidence="2">SPO-2</strain>
    </source>
</reference>
<dbReference type="PANTHER" id="PTHR10579:SF43">
    <property type="entry name" value="ZINC FINGER (C3HC4-TYPE RING FINGER) FAMILY PROTEIN"/>
    <property type="match status" value="1"/>
</dbReference>
<dbReference type="InterPro" id="IPR002035">
    <property type="entry name" value="VWF_A"/>
</dbReference>
<evidence type="ECO:0000259" key="1">
    <source>
        <dbReference type="PROSITE" id="PS50234"/>
    </source>
</evidence>
<dbReference type="EMBL" id="JAKMXF010000266">
    <property type="protein sequence ID" value="KAI6653499.1"/>
    <property type="molecule type" value="Genomic_DNA"/>
</dbReference>
<organism evidence="2 3">
    <name type="scientific">Oopsacas minuta</name>
    <dbReference type="NCBI Taxonomy" id="111878"/>
    <lineage>
        <taxon>Eukaryota</taxon>
        <taxon>Metazoa</taxon>
        <taxon>Porifera</taxon>
        <taxon>Hexactinellida</taxon>
        <taxon>Hexasterophora</taxon>
        <taxon>Lyssacinosida</taxon>
        <taxon>Leucopsacidae</taxon>
        <taxon>Oopsacas</taxon>
    </lineage>
</organism>
<dbReference type="InterPro" id="IPR036465">
    <property type="entry name" value="vWFA_dom_sf"/>
</dbReference>
<sequence length="489" mass="53958">MAELIPLQNSINVNTFSDCTYYGLESCLCSIDIKLTAPLYEANGELRSPIDLVAVIDRSGSMSGEKLNLVIKVLRFVAKHLKSVDRLAIVTYDDNIHELVSLAYVTQTNRIQFDAKISNICSGGSTNLSGGLIKGMNIMNRREMKKADVASVLLFTDGLANCGITNTNDILTAMQNIFAGKKDFTVNTFGFGSDHNAYMLEEISRVGNGLYYFIQKTEQIPEIFTNCLGGLLSTVGQDISISIETSNGATIKAIFSKENPSLSNGNKKGVVGMGDLQSEEERDILVELNLPTAKNTTSSYTYANVTLEYFNVIKKYNDHHQREVVIERQSDLSTQKLSLEVDEQRNRIQTIDSLKRAAVLVNEGKLDDAYKEIASLKKSIRSSRSNFTRLVTSLDDDLDTLLKSLTSKDLSSSIIASLTSSHAEQRSTMTLSYRTSRRESIHVEFENSQIISSPGALSEIPVRLATSIPVSYPALNGILRRNPKSTNEP</sequence>
<dbReference type="SMART" id="SM00327">
    <property type="entry name" value="VWA"/>
    <property type="match status" value="1"/>
</dbReference>
<evidence type="ECO:0000313" key="2">
    <source>
        <dbReference type="EMBL" id="KAI6653499.1"/>
    </source>
</evidence>
<dbReference type="PANTHER" id="PTHR10579">
    <property type="entry name" value="CALCIUM-ACTIVATED CHLORIDE CHANNEL REGULATOR"/>
    <property type="match status" value="1"/>
</dbReference>
<evidence type="ECO:0000313" key="3">
    <source>
        <dbReference type="Proteomes" id="UP001165289"/>
    </source>
</evidence>
<accession>A0AAV7JYC7</accession>
<keyword evidence="3" id="KW-1185">Reference proteome</keyword>
<dbReference type="InterPro" id="IPR051266">
    <property type="entry name" value="CLCR"/>
</dbReference>